<comment type="caution">
    <text evidence="9">The sequence shown here is derived from an EMBL/GenBank/DDBJ whole genome shotgun (WGS) entry which is preliminary data.</text>
</comment>
<keyword evidence="5" id="KW-0326">Glycosidase</keyword>
<dbReference type="Gene3D" id="3.40.50.720">
    <property type="entry name" value="NAD(P)-binding Rossmann-like Domain"/>
    <property type="match status" value="1"/>
</dbReference>
<keyword evidence="3" id="KW-0378">Hydrolase</keyword>
<dbReference type="Pfam" id="PF01408">
    <property type="entry name" value="GFO_IDH_MocA"/>
    <property type="match status" value="1"/>
</dbReference>
<feature type="domain" description="Gfo/Idh/MocA-like oxidoreductase N-terminal" evidence="7">
    <location>
        <begin position="21"/>
        <end position="143"/>
    </location>
</feature>
<evidence type="ECO:0000259" key="7">
    <source>
        <dbReference type="Pfam" id="PF01408"/>
    </source>
</evidence>
<dbReference type="Gene3D" id="3.30.360.10">
    <property type="entry name" value="Dihydrodipicolinate Reductase, domain 2"/>
    <property type="match status" value="1"/>
</dbReference>
<feature type="region of interest" description="Disordered" evidence="6">
    <location>
        <begin position="407"/>
        <end position="430"/>
    </location>
</feature>
<evidence type="ECO:0000256" key="2">
    <source>
        <dbReference type="ARBA" id="ARBA00009329"/>
    </source>
</evidence>
<comment type="cofactor">
    <cofactor evidence="1">
        <name>NAD(+)</name>
        <dbReference type="ChEBI" id="CHEBI:57540"/>
    </cofactor>
</comment>
<proteinExistence type="inferred from homology"/>
<dbReference type="InterPro" id="IPR049303">
    <property type="entry name" value="Glyco_hydro_109_C"/>
</dbReference>
<reference evidence="9" key="1">
    <citation type="journal article" date="2012" name="PLoS ONE">
        <title>Gene sets for utilization of primary and secondary nutrition supplies in the distal gut of endangered iberian lynx.</title>
        <authorList>
            <person name="Alcaide M."/>
            <person name="Messina E."/>
            <person name="Richter M."/>
            <person name="Bargiela R."/>
            <person name="Peplies J."/>
            <person name="Huws S.A."/>
            <person name="Newbold C.J."/>
            <person name="Golyshin P.N."/>
            <person name="Simon M.A."/>
            <person name="Lopez G."/>
            <person name="Yakimov M.M."/>
            <person name="Ferrer M."/>
        </authorList>
    </citation>
    <scope>NUCLEOTIDE SEQUENCE</scope>
</reference>
<evidence type="ECO:0000256" key="1">
    <source>
        <dbReference type="ARBA" id="ARBA00001911"/>
    </source>
</evidence>
<evidence type="ECO:0000256" key="5">
    <source>
        <dbReference type="ARBA" id="ARBA00023295"/>
    </source>
</evidence>
<dbReference type="Pfam" id="PF21252">
    <property type="entry name" value="Glyco_hydro_109_C"/>
    <property type="match status" value="1"/>
</dbReference>
<dbReference type="InterPro" id="IPR050463">
    <property type="entry name" value="Gfo/Idh/MocA_oxidrdct_glycsds"/>
</dbReference>
<dbReference type="EMBL" id="AMCI01000341">
    <property type="protein sequence ID" value="EJX09665.1"/>
    <property type="molecule type" value="Genomic_DNA"/>
</dbReference>
<evidence type="ECO:0000313" key="9">
    <source>
        <dbReference type="EMBL" id="EJX09665.1"/>
    </source>
</evidence>
<dbReference type="SUPFAM" id="SSF51735">
    <property type="entry name" value="NAD(P)-binding Rossmann-fold domains"/>
    <property type="match status" value="1"/>
</dbReference>
<name>J9H6F9_9ZZZZ</name>
<organism evidence="9">
    <name type="scientific">gut metagenome</name>
    <dbReference type="NCBI Taxonomy" id="749906"/>
    <lineage>
        <taxon>unclassified sequences</taxon>
        <taxon>metagenomes</taxon>
        <taxon>organismal metagenomes</taxon>
    </lineage>
</organism>
<dbReference type="PANTHER" id="PTHR43818:SF1">
    <property type="entry name" value="GLYCOSYL HYDROLASE FAMILY 109 PROTEIN"/>
    <property type="match status" value="1"/>
</dbReference>
<dbReference type="PANTHER" id="PTHR43818">
    <property type="entry name" value="BCDNA.GH03377"/>
    <property type="match status" value="1"/>
</dbReference>
<evidence type="ECO:0000256" key="3">
    <source>
        <dbReference type="ARBA" id="ARBA00022801"/>
    </source>
</evidence>
<dbReference type="GO" id="GO:0000166">
    <property type="term" value="F:nucleotide binding"/>
    <property type="evidence" value="ECO:0007669"/>
    <property type="project" value="InterPro"/>
</dbReference>
<dbReference type="GO" id="GO:0016798">
    <property type="term" value="F:hydrolase activity, acting on glycosyl bonds"/>
    <property type="evidence" value="ECO:0007669"/>
    <property type="project" value="UniProtKB-KW"/>
</dbReference>
<evidence type="ECO:0000259" key="8">
    <source>
        <dbReference type="Pfam" id="PF21252"/>
    </source>
</evidence>
<accession>J9H6F9</accession>
<gene>
    <name evidence="9" type="ORF">EVA_02231</name>
</gene>
<evidence type="ECO:0000256" key="6">
    <source>
        <dbReference type="SAM" id="MobiDB-lite"/>
    </source>
</evidence>
<evidence type="ECO:0000256" key="4">
    <source>
        <dbReference type="ARBA" id="ARBA00023027"/>
    </source>
</evidence>
<keyword evidence="4" id="KW-0520">NAD</keyword>
<protein>
    <submittedName>
        <fullName evidence="9">Oxidoreductase, NAD-binding domain protein</fullName>
    </submittedName>
</protein>
<dbReference type="AlphaFoldDB" id="J9H6F9"/>
<dbReference type="InterPro" id="IPR036291">
    <property type="entry name" value="NAD(P)-bd_dom_sf"/>
</dbReference>
<dbReference type="InterPro" id="IPR000683">
    <property type="entry name" value="Gfo/Idh/MocA-like_OxRdtase_N"/>
</dbReference>
<comment type="similarity">
    <text evidence="2">Belongs to the Gfo/Idh/MocA family. Glycosyl hydrolase 109 subfamily.</text>
</comment>
<sequence length="430" mass="48782">MENTTLPPHVLNLTHPPIPLVRIGIIGLGNRGLLTLKRYLQIEGVEIKALCEIREGNLCKAQKILKEASRPEARGYKGRDGWKQLCESELDLVFVCTDWLMHTPMAVYAMECNKHVALEVPAAMSVDECWQLVDTAEKTRRHCVMLENCCYDPFALTTLHMARQGLLGEITHVEGAYIHDLRALYFAEENEGGYHKHWGKQYSIAHTGNPYPTHGLGPACQLLDIHRKDRMNYLVSMSSQQAGMTEFARRKYGENSPEALQPYRLGDINTTLIHTLKGKTILLQYNVATPRPYSRLQTVCGTRGFAQKYPVPCITLDAEESQTYTGEELDRLMEQYKHPFTATFGTVARQKQLPNEMNYVMDCRLIHCLRNGLPLDMDVYDAAEWSCITELSEKSVLSGSQPMEIPDFTRGAWNTTTPSDREQTQGRTLK</sequence>
<feature type="domain" description="Glycosyl hydrolase 109 C-terminal" evidence="8">
    <location>
        <begin position="156"/>
        <end position="318"/>
    </location>
</feature>